<feature type="transmembrane region" description="Helical" evidence="2">
    <location>
        <begin position="336"/>
        <end position="360"/>
    </location>
</feature>
<dbReference type="Proteomes" id="UP000732377">
    <property type="component" value="Unassembled WGS sequence"/>
</dbReference>
<evidence type="ECO:0000256" key="2">
    <source>
        <dbReference type="SAM" id="Phobius"/>
    </source>
</evidence>
<keyword evidence="2" id="KW-1133">Transmembrane helix</keyword>
<feature type="transmembrane region" description="Helical" evidence="2">
    <location>
        <begin position="247"/>
        <end position="267"/>
    </location>
</feature>
<dbReference type="InterPro" id="IPR037185">
    <property type="entry name" value="EmrE-like"/>
</dbReference>
<dbReference type="EMBL" id="PIUK01000286">
    <property type="protein sequence ID" value="MBY6277937.1"/>
    <property type="molecule type" value="Genomic_DNA"/>
</dbReference>
<evidence type="ECO:0000313" key="4">
    <source>
        <dbReference type="EMBL" id="MBY6277937.1"/>
    </source>
</evidence>
<dbReference type="GO" id="GO:0016020">
    <property type="term" value="C:membrane"/>
    <property type="evidence" value="ECO:0007669"/>
    <property type="project" value="InterPro"/>
</dbReference>
<dbReference type="PANTHER" id="PTHR22911:SF76">
    <property type="entry name" value="EAMA DOMAIN-CONTAINING PROTEIN"/>
    <property type="match status" value="1"/>
</dbReference>
<feature type="transmembrane region" description="Helical" evidence="2">
    <location>
        <begin position="366"/>
        <end position="387"/>
    </location>
</feature>
<gene>
    <name evidence="4" type="ORF">CWE10_17425</name>
</gene>
<evidence type="ECO:0000256" key="1">
    <source>
        <dbReference type="ARBA" id="ARBA00007362"/>
    </source>
</evidence>
<feature type="transmembrane region" description="Helical" evidence="2">
    <location>
        <begin position="221"/>
        <end position="241"/>
    </location>
</feature>
<protein>
    <submittedName>
        <fullName evidence="4">EamA family transporter</fullName>
    </submittedName>
</protein>
<name>A0A953I3W9_SYMTR</name>
<feature type="transmembrane region" description="Helical" evidence="2">
    <location>
        <begin position="136"/>
        <end position="154"/>
    </location>
</feature>
<dbReference type="Pfam" id="PF00892">
    <property type="entry name" value="EamA"/>
    <property type="match status" value="2"/>
</dbReference>
<dbReference type="AlphaFoldDB" id="A0A953I3W9"/>
<feature type="transmembrane region" description="Helical" evidence="2">
    <location>
        <begin position="196"/>
        <end position="214"/>
    </location>
</feature>
<sequence length="390" mass="40445">MHGAGLADSSDECALGAVSGPSPSGPAALGAEGCRSHCVPPAGLPAQGCPSTTAGVARFQVKVPRGQTATPGPVVFRSVGPFRCSRTPGDGRGPPNGGILSLPLITLLGLLVAVLAVGCSAILIRLSDAPALVLSFYRLAISVALLAVPALARERETLRRLTRRDGLLLAGSAVCLALHFYVWIESLNFTTVASSTVLVTSSPFIVLALGWRLLGERTNRIGLAAVAIGVAGGVIVGWGDFRVSGSALYGDLLAFLGAVTVSGYTIAGRIARQKMSTTLYTTAVYALAAALLWLMMLPRGIPLAPYPPREWALFAALAVIPTILGHNLFNWALRWVSAATVSMCTLGEPVIASALAWILFREAPGWATVVGGILLMAGIALFVRYGAQPD</sequence>
<keyword evidence="2" id="KW-0812">Transmembrane</keyword>
<reference evidence="4" key="1">
    <citation type="submission" date="2017-11" db="EMBL/GenBank/DDBJ databases">
        <title>Three new genomes from thermophilic consortium.</title>
        <authorList>
            <person name="Quaggio R."/>
            <person name="Amgarten D."/>
            <person name="Setubal J.C."/>
        </authorList>
    </citation>
    <scope>NUCLEOTIDE SEQUENCE</scope>
    <source>
        <strain evidence="4">ZCTH01-B2</strain>
    </source>
</reference>
<dbReference type="PANTHER" id="PTHR22911">
    <property type="entry name" value="ACYL-MALONYL CONDENSING ENZYME-RELATED"/>
    <property type="match status" value="1"/>
</dbReference>
<dbReference type="InterPro" id="IPR000620">
    <property type="entry name" value="EamA_dom"/>
</dbReference>
<accession>A0A953I3W9</accession>
<proteinExistence type="inferred from homology"/>
<comment type="caution">
    <text evidence="4">The sequence shown here is derived from an EMBL/GenBank/DDBJ whole genome shotgun (WGS) entry which is preliminary data.</text>
</comment>
<evidence type="ECO:0000259" key="3">
    <source>
        <dbReference type="Pfam" id="PF00892"/>
    </source>
</evidence>
<feature type="transmembrane region" description="Helical" evidence="2">
    <location>
        <begin position="102"/>
        <end position="124"/>
    </location>
</feature>
<organism evidence="4 5">
    <name type="scientific">Symbiobacterium thermophilum</name>
    <dbReference type="NCBI Taxonomy" id="2734"/>
    <lineage>
        <taxon>Bacteria</taxon>
        <taxon>Bacillati</taxon>
        <taxon>Bacillota</taxon>
        <taxon>Clostridia</taxon>
        <taxon>Eubacteriales</taxon>
        <taxon>Symbiobacteriaceae</taxon>
        <taxon>Symbiobacterium</taxon>
    </lineage>
</organism>
<feature type="transmembrane region" description="Helical" evidence="2">
    <location>
        <begin position="311"/>
        <end position="329"/>
    </location>
</feature>
<feature type="transmembrane region" description="Helical" evidence="2">
    <location>
        <begin position="279"/>
        <end position="299"/>
    </location>
</feature>
<evidence type="ECO:0000313" key="5">
    <source>
        <dbReference type="Proteomes" id="UP000732377"/>
    </source>
</evidence>
<keyword evidence="2" id="KW-0472">Membrane</keyword>
<comment type="similarity">
    <text evidence="1">Belongs to the EamA transporter family.</text>
</comment>
<dbReference type="SUPFAM" id="SSF103481">
    <property type="entry name" value="Multidrug resistance efflux transporter EmrE"/>
    <property type="match status" value="2"/>
</dbReference>
<feature type="transmembrane region" description="Helical" evidence="2">
    <location>
        <begin position="166"/>
        <end position="184"/>
    </location>
</feature>
<feature type="domain" description="EamA" evidence="3">
    <location>
        <begin position="249"/>
        <end position="383"/>
    </location>
</feature>
<feature type="domain" description="EamA" evidence="3">
    <location>
        <begin position="106"/>
        <end position="236"/>
    </location>
</feature>